<accession>A0A9D4KRH9</accession>
<comment type="caution">
    <text evidence="1">The sequence shown here is derived from an EMBL/GenBank/DDBJ whole genome shotgun (WGS) entry which is preliminary data.</text>
</comment>
<name>A0A9D4KRH9_DREPO</name>
<dbReference type="EMBL" id="JAIWYP010000003">
    <property type="protein sequence ID" value="KAH3844450.1"/>
    <property type="molecule type" value="Genomic_DNA"/>
</dbReference>
<dbReference type="AlphaFoldDB" id="A0A9D4KRH9"/>
<proteinExistence type="predicted"/>
<reference evidence="1" key="2">
    <citation type="submission" date="2020-11" db="EMBL/GenBank/DDBJ databases">
        <authorList>
            <person name="McCartney M.A."/>
            <person name="Auch B."/>
            <person name="Kono T."/>
            <person name="Mallez S."/>
            <person name="Becker A."/>
            <person name="Gohl D.M."/>
            <person name="Silverstein K.A.T."/>
            <person name="Koren S."/>
            <person name="Bechman K.B."/>
            <person name="Herman A."/>
            <person name="Abrahante J.E."/>
            <person name="Garbe J."/>
        </authorList>
    </citation>
    <scope>NUCLEOTIDE SEQUENCE</scope>
    <source>
        <strain evidence="1">Duluth1</strain>
        <tissue evidence="1">Whole animal</tissue>
    </source>
</reference>
<protein>
    <submittedName>
        <fullName evidence="1">Uncharacterized protein</fullName>
    </submittedName>
</protein>
<dbReference type="Proteomes" id="UP000828390">
    <property type="component" value="Unassembled WGS sequence"/>
</dbReference>
<keyword evidence="2" id="KW-1185">Reference proteome</keyword>
<evidence type="ECO:0000313" key="2">
    <source>
        <dbReference type="Proteomes" id="UP000828390"/>
    </source>
</evidence>
<sequence>MWRRTVEQELKNRGLTLQTDATAADRPKWRSLAIDDDDLTKAKHPNQSANIVSQAPSIHRKPPV</sequence>
<organism evidence="1 2">
    <name type="scientific">Dreissena polymorpha</name>
    <name type="common">Zebra mussel</name>
    <name type="synonym">Mytilus polymorpha</name>
    <dbReference type="NCBI Taxonomy" id="45954"/>
    <lineage>
        <taxon>Eukaryota</taxon>
        <taxon>Metazoa</taxon>
        <taxon>Spiralia</taxon>
        <taxon>Lophotrochozoa</taxon>
        <taxon>Mollusca</taxon>
        <taxon>Bivalvia</taxon>
        <taxon>Autobranchia</taxon>
        <taxon>Heteroconchia</taxon>
        <taxon>Euheterodonta</taxon>
        <taxon>Imparidentia</taxon>
        <taxon>Neoheterodontei</taxon>
        <taxon>Myida</taxon>
        <taxon>Dreissenoidea</taxon>
        <taxon>Dreissenidae</taxon>
        <taxon>Dreissena</taxon>
    </lineage>
</organism>
<gene>
    <name evidence="1" type="ORF">DPMN_086708</name>
</gene>
<reference evidence="1" key="1">
    <citation type="journal article" date="2019" name="bioRxiv">
        <title>The Genome of the Zebra Mussel, Dreissena polymorpha: A Resource for Invasive Species Research.</title>
        <authorList>
            <person name="McCartney M.A."/>
            <person name="Auch B."/>
            <person name="Kono T."/>
            <person name="Mallez S."/>
            <person name="Zhang Y."/>
            <person name="Obille A."/>
            <person name="Becker A."/>
            <person name="Abrahante J.E."/>
            <person name="Garbe J."/>
            <person name="Badalamenti J.P."/>
            <person name="Herman A."/>
            <person name="Mangelson H."/>
            <person name="Liachko I."/>
            <person name="Sullivan S."/>
            <person name="Sone E.D."/>
            <person name="Koren S."/>
            <person name="Silverstein K.A.T."/>
            <person name="Beckman K.B."/>
            <person name="Gohl D.M."/>
        </authorList>
    </citation>
    <scope>NUCLEOTIDE SEQUENCE</scope>
    <source>
        <strain evidence="1">Duluth1</strain>
        <tissue evidence="1">Whole animal</tissue>
    </source>
</reference>
<evidence type="ECO:0000313" key="1">
    <source>
        <dbReference type="EMBL" id="KAH3844450.1"/>
    </source>
</evidence>